<keyword evidence="1" id="KW-1133">Transmembrane helix</keyword>
<evidence type="ECO:0000313" key="3">
    <source>
        <dbReference type="EMBL" id="KAF2006642.1"/>
    </source>
</evidence>
<reference evidence="3" key="1">
    <citation type="journal article" date="2020" name="Stud. Mycol.">
        <title>101 Dothideomycetes genomes: a test case for predicting lifestyles and emergence of pathogens.</title>
        <authorList>
            <person name="Haridas S."/>
            <person name="Albert R."/>
            <person name="Binder M."/>
            <person name="Bloem J."/>
            <person name="Labutti K."/>
            <person name="Salamov A."/>
            <person name="Andreopoulos B."/>
            <person name="Baker S."/>
            <person name="Barry K."/>
            <person name="Bills G."/>
            <person name="Bluhm B."/>
            <person name="Cannon C."/>
            <person name="Castanera R."/>
            <person name="Culley D."/>
            <person name="Daum C."/>
            <person name="Ezra D."/>
            <person name="Gonzalez J."/>
            <person name="Henrissat B."/>
            <person name="Kuo A."/>
            <person name="Liang C."/>
            <person name="Lipzen A."/>
            <person name="Lutzoni F."/>
            <person name="Magnuson J."/>
            <person name="Mondo S."/>
            <person name="Nolan M."/>
            <person name="Ohm R."/>
            <person name="Pangilinan J."/>
            <person name="Park H.-J."/>
            <person name="Ramirez L."/>
            <person name="Alfaro M."/>
            <person name="Sun H."/>
            <person name="Tritt A."/>
            <person name="Yoshinaga Y."/>
            <person name="Zwiers L.-H."/>
            <person name="Turgeon B."/>
            <person name="Goodwin S."/>
            <person name="Spatafora J."/>
            <person name="Crous P."/>
            <person name="Grigoriev I."/>
        </authorList>
    </citation>
    <scope>NUCLEOTIDE SEQUENCE</scope>
    <source>
        <strain evidence="3">CBS 123094</strain>
    </source>
</reference>
<protein>
    <submittedName>
        <fullName evidence="3">Uncharacterized protein</fullName>
    </submittedName>
</protein>
<keyword evidence="1" id="KW-0472">Membrane</keyword>
<organism evidence="3 4">
    <name type="scientific">Amniculicola lignicola CBS 123094</name>
    <dbReference type="NCBI Taxonomy" id="1392246"/>
    <lineage>
        <taxon>Eukaryota</taxon>
        <taxon>Fungi</taxon>
        <taxon>Dikarya</taxon>
        <taxon>Ascomycota</taxon>
        <taxon>Pezizomycotina</taxon>
        <taxon>Dothideomycetes</taxon>
        <taxon>Pleosporomycetidae</taxon>
        <taxon>Pleosporales</taxon>
        <taxon>Amniculicolaceae</taxon>
        <taxon>Amniculicola</taxon>
    </lineage>
</organism>
<name>A0A6A5WY83_9PLEO</name>
<evidence type="ECO:0000256" key="2">
    <source>
        <dbReference type="SAM" id="SignalP"/>
    </source>
</evidence>
<sequence>MVQRIRKQFGIVLFNLVHTARCAPLYKRVEDRSSTWQVLASGTQDLAALVGLFATDSVERYSVDYSRGYLGAAMAPGSMLGILGYVRALIKLAIGSEACVSAAFPTVPVRALLGTPDEDRLPGQELVTVTYIQRSVESGKVVWRRTKSIAHTKESMPATWAHSAVGRNLKPQLLLLEAGRQSKKIFSRQRPPYRWHLVVATLFTTGVNSFAIFLIGEGWTWSKYVASIITFVFLATSSLMWAYVYILEQVPLFSNDSTIWLDTQGEKHNYTCGRVSLRTDQKSTSFTFMESAGRYVLLPCSTLTQWKMVCCRIYSGVSAAFITVGYICQYIVVRNSSQNESLRWLLIQGGLTLMRVLVWVFPSRLIPKVFDQRSVYAHVPRTSFSDFQASSGIMFRSGFDDYATFQELELAATFGSTGVGLDQLSIPQDVLIALEKVDLASAFHLILECEPTTWVERAKATMSKKSNSWMIPPLLFRKLLLQRTTDSDLADADFAQRFVIGDWTCLLLDIAGAPLWKDSETVLVPLIRLTYRVDKLDEKGNEVERPAILEGFCTCFSPIDPTVNLVEIADKWVPFNQILRSPKDFLWGKFTHIRIVLETGEAGDASTGSELTVHGYKKRWSELRLRIEKSAQLQDKSKKEGPERSIIQFSKESILLDGPSIRPEVVKLLSK</sequence>
<keyword evidence="1" id="KW-0812">Transmembrane</keyword>
<dbReference type="EMBL" id="ML977559">
    <property type="protein sequence ID" value="KAF2006642.1"/>
    <property type="molecule type" value="Genomic_DNA"/>
</dbReference>
<keyword evidence="2" id="KW-0732">Signal</keyword>
<proteinExistence type="predicted"/>
<gene>
    <name evidence="3" type="ORF">P154DRAFT_221857</name>
</gene>
<keyword evidence="4" id="KW-1185">Reference proteome</keyword>
<accession>A0A6A5WY83</accession>
<evidence type="ECO:0000313" key="4">
    <source>
        <dbReference type="Proteomes" id="UP000799779"/>
    </source>
</evidence>
<feature type="signal peptide" evidence="2">
    <location>
        <begin position="1"/>
        <end position="22"/>
    </location>
</feature>
<dbReference type="Proteomes" id="UP000799779">
    <property type="component" value="Unassembled WGS sequence"/>
</dbReference>
<evidence type="ECO:0000256" key="1">
    <source>
        <dbReference type="SAM" id="Phobius"/>
    </source>
</evidence>
<feature type="transmembrane region" description="Helical" evidence="1">
    <location>
        <begin position="193"/>
        <end position="215"/>
    </location>
</feature>
<feature type="transmembrane region" description="Helical" evidence="1">
    <location>
        <begin position="221"/>
        <end position="246"/>
    </location>
</feature>
<feature type="chain" id="PRO_5025674451" evidence="2">
    <location>
        <begin position="23"/>
        <end position="671"/>
    </location>
</feature>
<dbReference type="AlphaFoldDB" id="A0A6A5WY83"/>
<dbReference type="OrthoDB" id="3032844at2759"/>
<feature type="transmembrane region" description="Helical" evidence="1">
    <location>
        <begin position="313"/>
        <end position="332"/>
    </location>
</feature>